<dbReference type="AlphaFoldDB" id="A0A0V0YWB6"/>
<sequence length="73" mass="8104">MAIAHEGLASLAVDLHEVGDLLALTNSLVQLHNLVGGSQVTPNQSRRHHSPRSNKWIWIWWKEDLSGKQLGEG</sequence>
<dbReference type="Proteomes" id="UP000054783">
    <property type="component" value="Unassembled WGS sequence"/>
</dbReference>
<gene>
    <name evidence="1" type="ORF">T12_8696</name>
</gene>
<proteinExistence type="predicted"/>
<evidence type="ECO:0000313" key="2">
    <source>
        <dbReference type="Proteomes" id="UP000054783"/>
    </source>
</evidence>
<accession>A0A0V0YWB6</accession>
<comment type="caution">
    <text evidence="1">The sequence shown here is derived from an EMBL/GenBank/DDBJ whole genome shotgun (WGS) entry which is preliminary data.</text>
</comment>
<organism evidence="1 2">
    <name type="scientific">Trichinella patagoniensis</name>
    <dbReference type="NCBI Taxonomy" id="990121"/>
    <lineage>
        <taxon>Eukaryota</taxon>
        <taxon>Metazoa</taxon>
        <taxon>Ecdysozoa</taxon>
        <taxon>Nematoda</taxon>
        <taxon>Enoplea</taxon>
        <taxon>Dorylaimia</taxon>
        <taxon>Trichinellida</taxon>
        <taxon>Trichinellidae</taxon>
        <taxon>Trichinella</taxon>
    </lineage>
</organism>
<evidence type="ECO:0000313" key="1">
    <source>
        <dbReference type="EMBL" id="KRY04626.1"/>
    </source>
</evidence>
<feature type="non-terminal residue" evidence="1">
    <location>
        <position position="73"/>
    </location>
</feature>
<dbReference type="EMBL" id="JYDQ01001818">
    <property type="protein sequence ID" value="KRY04626.1"/>
    <property type="molecule type" value="Genomic_DNA"/>
</dbReference>
<name>A0A0V0YWB6_9BILA</name>
<protein>
    <submittedName>
        <fullName evidence="1">Uncharacterized protein</fullName>
    </submittedName>
</protein>
<keyword evidence="2" id="KW-1185">Reference proteome</keyword>
<reference evidence="1 2" key="1">
    <citation type="submission" date="2015-01" db="EMBL/GenBank/DDBJ databases">
        <title>Evolution of Trichinella species and genotypes.</title>
        <authorList>
            <person name="Korhonen P.K."/>
            <person name="Edoardo P."/>
            <person name="Giuseppe L.R."/>
            <person name="Gasser R.B."/>
        </authorList>
    </citation>
    <scope>NUCLEOTIDE SEQUENCE [LARGE SCALE GENOMIC DNA]</scope>
    <source>
        <strain evidence="1">ISS2496</strain>
    </source>
</reference>